<comment type="similarity">
    <text evidence="1 5">Belongs to the type-B carboxylesterase/lipase family.</text>
</comment>
<dbReference type="SUPFAM" id="SSF53474">
    <property type="entry name" value="alpha/beta-Hydrolases"/>
    <property type="match status" value="1"/>
</dbReference>
<keyword evidence="4" id="KW-0325">Glycoprotein</keyword>
<evidence type="ECO:0000256" key="2">
    <source>
        <dbReference type="ARBA" id="ARBA00022487"/>
    </source>
</evidence>
<keyword evidence="5" id="KW-0732">Signal</keyword>
<dbReference type="AlphaFoldDB" id="A0A4D7AKA3"/>
<feature type="chain" id="PRO_5019882288" description="Carboxylic ester hydrolase" evidence="5">
    <location>
        <begin position="18"/>
        <end position="675"/>
    </location>
</feature>
<evidence type="ECO:0000256" key="4">
    <source>
        <dbReference type="ARBA" id="ARBA00023180"/>
    </source>
</evidence>
<feature type="domain" description="Carboxylesterase type B" evidence="7">
    <location>
        <begin position="79"/>
        <end position="596"/>
    </location>
</feature>
<reference evidence="8" key="1">
    <citation type="submission" date="2018-04" db="EMBL/GenBank/DDBJ databases">
        <title>Two carboxylesterase cDNAs from Chinese mitten carb,Eriocheir sinensis:Clonig,tissue expression,and the effect post pesticide treatment.</title>
        <authorList>
            <person name="Zang Y."/>
        </authorList>
    </citation>
    <scope>NUCLEOTIDE SEQUENCE</scope>
</reference>
<dbReference type="EC" id="3.1.1.-" evidence="5"/>
<keyword evidence="2" id="KW-0719">Serine esterase</keyword>
<name>A0A4D7AKA3_ERISI</name>
<dbReference type="InterPro" id="IPR029058">
    <property type="entry name" value="AB_hydrolase_fold"/>
</dbReference>
<dbReference type="GeneID" id="126998662"/>
<keyword evidence="3 5" id="KW-0378">Hydrolase</keyword>
<accession>A0A4D7AKA3</accession>
<protein>
    <recommendedName>
        <fullName evidence="5">Carboxylic ester hydrolase</fullName>
        <ecNumber evidence="5">3.1.1.-</ecNumber>
    </recommendedName>
</protein>
<dbReference type="GO" id="GO:0052689">
    <property type="term" value="F:carboxylic ester hydrolase activity"/>
    <property type="evidence" value="ECO:0007669"/>
    <property type="project" value="UniProtKB-KW"/>
</dbReference>
<keyword evidence="6" id="KW-0812">Transmembrane</keyword>
<keyword evidence="6" id="KW-1133">Transmembrane helix</keyword>
<dbReference type="PANTHER" id="PTHR43142:SF1">
    <property type="entry name" value="CARBOXYLIC ESTER HYDROLASE"/>
    <property type="match status" value="1"/>
</dbReference>
<sequence>MRCLLVVLVVGAAGALGAQTPPLASYIYGQPVEHRLDWGLSSINTEELWDQFTVYSENDDATNPTIEKCNLMGASDPVTIIGKNMKTIKDRSIYAFQGLMYGEPPTGERRFKRTIKKEPYWVNDTIDATHLGEKCPQKSMIGGVPSGDEDCLNLNVYVPILPSELEDGRLLPVMFFIHGGAFISGDSSLYLPTKLLDHDVILVVIHYRLGNLGFFSLDNDNAPGNAGLWDQITALEWVQENIECFGGDKDRVTIFGESAGSASVNYMMILPDAEGLFHGVIGESGSALEHWAHDPDPIGSAIAIGDYNGCETEDLTELYVCMRDLDADILSMTMSHFVGEDRKNGQMGFRGAAPVTQGPAVSDSQRLLLYQPIDYLTSGNFSDVPLMIGTNKHEGSFVLTIMYTEFLKPNGKLNDSVYLKDDMMIDLLNCFGVHDYTNAVSEAIMDSFVGELDRGNFTECAPGYVDAAGVLFLKAGGWQTAKLHAKHGDSNTFHYSFDFESDDTMYRWLFMGLTGVPFRPGVTHADELLYIFSFPGVMEGHQITVMDRMTKMWTNFAIYGNPTPPEESGWKDLGIPEWLPVTATEHHFMLIQDECTVELEFPQRWHIALEEDGNLPWQPTRDEYDDLMYERDTYLTVMIVFVVAFAVAACGAVFLVFAGKKQKKKSSAPIELESK</sequence>
<dbReference type="PANTHER" id="PTHR43142">
    <property type="entry name" value="CARBOXYLIC ESTER HYDROLASE"/>
    <property type="match status" value="1"/>
</dbReference>
<evidence type="ECO:0000256" key="6">
    <source>
        <dbReference type="SAM" id="Phobius"/>
    </source>
</evidence>
<evidence type="ECO:0000313" key="8">
    <source>
        <dbReference type="EMBL" id="QCI55804.1"/>
    </source>
</evidence>
<dbReference type="PROSITE" id="PS00122">
    <property type="entry name" value="CARBOXYLESTERASE_B_1"/>
    <property type="match status" value="1"/>
</dbReference>
<feature type="transmembrane region" description="Helical" evidence="6">
    <location>
        <begin position="634"/>
        <end position="657"/>
    </location>
</feature>
<evidence type="ECO:0000256" key="3">
    <source>
        <dbReference type="ARBA" id="ARBA00022801"/>
    </source>
</evidence>
<evidence type="ECO:0000256" key="1">
    <source>
        <dbReference type="ARBA" id="ARBA00005964"/>
    </source>
</evidence>
<dbReference type="OrthoDB" id="3200163at2759"/>
<evidence type="ECO:0000256" key="5">
    <source>
        <dbReference type="RuleBase" id="RU361235"/>
    </source>
</evidence>
<evidence type="ECO:0000259" key="7">
    <source>
        <dbReference type="Pfam" id="PF00135"/>
    </source>
</evidence>
<organism evidence="8">
    <name type="scientific">Eriocheir sinensis</name>
    <name type="common">Chinese mitten crab</name>
    <dbReference type="NCBI Taxonomy" id="95602"/>
    <lineage>
        <taxon>Eukaryota</taxon>
        <taxon>Metazoa</taxon>
        <taxon>Ecdysozoa</taxon>
        <taxon>Arthropoda</taxon>
        <taxon>Crustacea</taxon>
        <taxon>Multicrustacea</taxon>
        <taxon>Malacostraca</taxon>
        <taxon>Eumalacostraca</taxon>
        <taxon>Eucarida</taxon>
        <taxon>Decapoda</taxon>
        <taxon>Pleocyemata</taxon>
        <taxon>Brachyura</taxon>
        <taxon>Eubrachyura</taxon>
        <taxon>Grapsoidea</taxon>
        <taxon>Varunidae</taxon>
        <taxon>Eriocheir</taxon>
    </lineage>
</organism>
<dbReference type="InterPro" id="IPR019826">
    <property type="entry name" value="Carboxylesterase_B_AS"/>
</dbReference>
<dbReference type="Pfam" id="PF00135">
    <property type="entry name" value="COesterase"/>
    <property type="match status" value="1"/>
</dbReference>
<dbReference type="InterPro" id="IPR002018">
    <property type="entry name" value="CarbesteraseB"/>
</dbReference>
<dbReference type="KEGG" id="esn:126998662"/>
<proteinExistence type="evidence at transcript level"/>
<dbReference type="RefSeq" id="XP_050716594.1">
    <property type="nucleotide sequence ID" value="XM_050860637.1"/>
</dbReference>
<dbReference type="Gene3D" id="3.40.50.1820">
    <property type="entry name" value="alpha/beta hydrolase"/>
    <property type="match status" value="1"/>
</dbReference>
<feature type="signal peptide" evidence="5">
    <location>
        <begin position="1"/>
        <end position="17"/>
    </location>
</feature>
<keyword evidence="6" id="KW-0472">Membrane</keyword>
<dbReference type="EMBL" id="MH201555">
    <property type="protein sequence ID" value="QCI55804.1"/>
    <property type="molecule type" value="mRNA"/>
</dbReference>